<feature type="signal peptide" evidence="1">
    <location>
        <begin position="1"/>
        <end position="18"/>
    </location>
</feature>
<dbReference type="Proteomes" id="UP000676565">
    <property type="component" value="Unassembled WGS sequence"/>
</dbReference>
<feature type="chain" id="PRO_5046667085" evidence="1">
    <location>
        <begin position="19"/>
        <end position="143"/>
    </location>
</feature>
<gene>
    <name evidence="2" type="ORF">J8F10_26280</name>
</gene>
<name>A0ABS5BYI3_9BACT</name>
<dbReference type="RefSeq" id="WP_210659064.1">
    <property type="nucleotide sequence ID" value="NZ_JAGKQQ010000001.1"/>
</dbReference>
<keyword evidence="1" id="KW-0732">Signal</keyword>
<dbReference type="NCBIfam" id="TIGR03067">
    <property type="entry name" value="Planc_TIGR03067"/>
    <property type="match status" value="1"/>
</dbReference>
<evidence type="ECO:0000256" key="1">
    <source>
        <dbReference type="SAM" id="SignalP"/>
    </source>
</evidence>
<protein>
    <submittedName>
        <fullName evidence="2">TIGR03067 domain-containing protein</fullName>
    </submittedName>
</protein>
<organism evidence="2 3">
    <name type="scientific">Gemmata palustris</name>
    <dbReference type="NCBI Taxonomy" id="2822762"/>
    <lineage>
        <taxon>Bacteria</taxon>
        <taxon>Pseudomonadati</taxon>
        <taxon>Planctomycetota</taxon>
        <taxon>Planctomycetia</taxon>
        <taxon>Gemmatales</taxon>
        <taxon>Gemmataceae</taxon>
        <taxon>Gemmata</taxon>
    </lineage>
</organism>
<evidence type="ECO:0000313" key="3">
    <source>
        <dbReference type="Proteomes" id="UP000676565"/>
    </source>
</evidence>
<accession>A0ABS5BYI3</accession>
<sequence>MLRTASILLVLLAPSASAAEPEGDLKALQGTWLIEDAKLGGRDHKDDFKGMKLTITDDKYVIDFGENSDKGTIKVDGAKKPKQIDLSTRDKGPFKGRALPGIYELKDDTVVLCLNSEKPDRPTAFEAKAKTPLMLLTFKREKK</sequence>
<reference evidence="2 3" key="1">
    <citation type="submission" date="2021-04" db="EMBL/GenBank/DDBJ databases">
        <authorList>
            <person name="Ivanova A."/>
        </authorList>
    </citation>
    <scope>NUCLEOTIDE SEQUENCE [LARGE SCALE GENOMIC DNA]</scope>
    <source>
        <strain evidence="2 3">G18</strain>
    </source>
</reference>
<dbReference type="EMBL" id="JAGKQQ010000001">
    <property type="protein sequence ID" value="MBP3958769.1"/>
    <property type="molecule type" value="Genomic_DNA"/>
</dbReference>
<evidence type="ECO:0000313" key="2">
    <source>
        <dbReference type="EMBL" id="MBP3958769.1"/>
    </source>
</evidence>
<dbReference type="InterPro" id="IPR017504">
    <property type="entry name" value="CHP03067_Planctomycetes"/>
</dbReference>
<proteinExistence type="predicted"/>
<keyword evidence="3" id="KW-1185">Reference proteome</keyword>
<comment type="caution">
    <text evidence="2">The sequence shown here is derived from an EMBL/GenBank/DDBJ whole genome shotgun (WGS) entry which is preliminary data.</text>
</comment>